<feature type="compositionally biased region" description="Acidic residues" evidence="4">
    <location>
        <begin position="397"/>
        <end position="409"/>
    </location>
</feature>
<comment type="function">
    <text evidence="3">Part of the Rad50/Mre11 complex, which is involved in the early steps of DNA double-strand break (DSB) repair. Mre11 binds to DSB ends and has both double-stranded 3'-5' exonuclease activity and single-stranded endonuclease activity.</text>
</comment>
<reference evidence="6 7" key="1">
    <citation type="submission" date="2018-10" db="EMBL/GenBank/DDBJ databases">
        <title>Natrarchaeobius chitinivorans gen. nov., sp. nov., and Natrarchaeobius haloalkaliphilus sp. nov., alkaliphilic, chitin-utilizing haloarchaea from hypersaline alkaline lakes.</title>
        <authorList>
            <person name="Sorokin D.Y."/>
            <person name="Elcheninov A.G."/>
            <person name="Kostrikina N.A."/>
            <person name="Bale N.J."/>
            <person name="Sinninghe Damste J.S."/>
            <person name="Khijniak T.V."/>
            <person name="Kublanov I.V."/>
            <person name="Toshchakov S.V."/>
        </authorList>
    </citation>
    <scope>NUCLEOTIDE SEQUENCE [LARGE SCALE GENOMIC DNA]</scope>
    <source>
        <strain evidence="6 7">AArcht4T</strain>
    </source>
</reference>
<feature type="compositionally biased region" description="Acidic residues" evidence="4">
    <location>
        <begin position="417"/>
        <end position="432"/>
    </location>
</feature>
<feature type="active site" description="Proton donor" evidence="3">
    <location>
        <position position="86"/>
    </location>
</feature>
<keyword evidence="3" id="KW-0540">Nuclease</keyword>
<dbReference type="GO" id="GO:0045027">
    <property type="term" value="F:DNA end binding"/>
    <property type="evidence" value="ECO:0007669"/>
    <property type="project" value="UniProtKB-UniRule"/>
</dbReference>
<feature type="binding site" evidence="3">
    <location>
        <position position="50"/>
    </location>
    <ligand>
        <name>Mn(2+)</name>
        <dbReference type="ChEBI" id="CHEBI:29035"/>
        <label>1</label>
    </ligand>
</feature>
<name>A0A3N6LW82_NATCH</name>
<feature type="binding site" evidence="3">
    <location>
        <position position="185"/>
    </location>
    <ligand>
        <name>Mn(2+)</name>
        <dbReference type="ChEBI" id="CHEBI:29035"/>
        <label>1</label>
    </ligand>
</feature>
<protein>
    <recommendedName>
        <fullName evidence="3">DNA double-strand break repair protein Mre11</fullName>
        <ecNumber evidence="3">3.1.-.-</ecNumber>
    </recommendedName>
</protein>
<comment type="caution">
    <text evidence="3">Lacks conserved residue(s) required for the propagation of feature annotation.</text>
</comment>
<dbReference type="HAMAP" id="MF_02044">
    <property type="entry name" value="Mre11"/>
    <property type="match status" value="1"/>
</dbReference>
<dbReference type="GO" id="GO:0004519">
    <property type="term" value="F:endonuclease activity"/>
    <property type="evidence" value="ECO:0007669"/>
    <property type="project" value="UniProtKB-UniRule"/>
</dbReference>
<accession>A0A3N6LW82</accession>
<evidence type="ECO:0000256" key="3">
    <source>
        <dbReference type="HAMAP-Rule" id="MF_02044"/>
    </source>
</evidence>
<feature type="domain" description="Calcineurin-like phosphoesterase" evidence="5">
    <location>
        <begin position="3"/>
        <end position="130"/>
    </location>
</feature>
<dbReference type="GO" id="GO:0006302">
    <property type="term" value="P:double-strand break repair"/>
    <property type="evidence" value="ECO:0007669"/>
    <property type="project" value="UniProtKB-UniRule"/>
</dbReference>
<keyword evidence="3" id="KW-0464">Manganese</keyword>
<dbReference type="GO" id="GO:0000403">
    <property type="term" value="F:Y-form DNA binding"/>
    <property type="evidence" value="ECO:0007669"/>
    <property type="project" value="UniProtKB-UniRule"/>
</dbReference>
<feature type="region of interest" description="Disordered" evidence="4">
    <location>
        <begin position="368"/>
        <end position="456"/>
    </location>
</feature>
<dbReference type="Gene3D" id="3.60.21.10">
    <property type="match status" value="1"/>
</dbReference>
<sequence>MTRVIHTGDTHIGYQQYNEPERRRDFLEAFRSVVEDAVDDDVDAVIHAGDLFHDRRPGLIDLQGTVDVLRTLADAGIPFLAVVGNHEGKRDAQWLDLFADLGLATRLGADPIVVDDVAFYGLDFVPRSRREDLEYEFDPVPDDADHAALVSHGLFEPFAHADWDTERLLTESTVEFDAVLLGDNHAPDTAEVCDTWVTYCGSTERASASEREDRGYNIVDFRSEANESVAISRRGLPSTREFVFVDVTLEDGEGVDRVQERVRQHDVEDAVVVTTIEGDGRPIAPAEIEELATDRGALVARVNDRRDHPDEDEDVSVSFADPDDAVRERVRDLGLSDAALEIDRTVREDELPDSNVRESVERRVRDLLEDDVDAFDPAPERDPETVTTVADHLSSSDDGDDAVTEDDGPAGDHESATEEPAESSAETADESAESTAERESVDSPDEPADASLGDFA</sequence>
<evidence type="ECO:0000256" key="2">
    <source>
        <dbReference type="ARBA" id="ARBA00023204"/>
    </source>
</evidence>
<organism evidence="6 7">
    <name type="scientific">Natrarchaeobius chitinivorans</name>
    <dbReference type="NCBI Taxonomy" id="1679083"/>
    <lineage>
        <taxon>Archaea</taxon>
        <taxon>Methanobacteriati</taxon>
        <taxon>Methanobacteriota</taxon>
        <taxon>Stenosarchaea group</taxon>
        <taxon>Halobacteria</taxon>
        <taxon>Halobacteriales</taxon>
        <taxon>Natrialbaceae</taxon>
        <taxon>Natrarchaeobius</taxon>
    </lineage>
</organism>
<dbReference type="Proteomes" id="UP000282323">
    <property type="component" value="Unassembled WGS sequence"/>
</dbReference>
<comment type="caution">
    <text evidence="6">The sequence shown here is derived from an EMBL/GenBank/DDBJ whole genome shotgun (WGS) entry which is preliminary data.</text>
</comment>
<comment type="activity regulation">
    <text evidence="3">Nuclease activity is regulated by Rad50.</text>
</comment>
<gene>
    <name evidence="3" type="primary">mre11</name>
    <name evidence="6" type="ORF">EA473_18255</name>
</gene>
<dbReference type="InterPro" id="IPR029052">
    <property type="entry name" value="Metallo-depent_PP-like"/>
</dbReference>
<keyword evidence="1 3" id="KW-0227">DNA damage</keyword>
<dbReference type="RefSeq" id="WP_124197014.1">
    <property type="nucleotide sequence ID" value="NZ_REGA01000019.1"/>
</dbReference>
<evidence type="ECO:0000256" key="4">
    <source>
        <dbReference type="SAM" id="MobiDB-lite"/>
    </source>
</evidence>
<dbReference type="Pfam" id="PF00149">
    <property type="entry name" value="Metallophos"/>
    <property type="match status" value="1"/>
</dbReference>
<evidence type="ECO:0000313" key="6">
    <source>
        <dbReference type="EMBL" id="RQG91974.1"/>
    </source>
</evidence>
<dbReference type="InterPro" id="IPR054879">
    <property type="entry name" value="Mre11_Halo"/>
</dbReference>
<dbReference type="GO" id="GO:0008408">
    <property type="term" value="F:3'-5' exonuclease activity"/>
    <property type="evidence" value="ECO:0007669"/>
    <property type="project" value="UniProtKB-UniRule"/>
</dbReference>
<feature type="binding site" evidence="3">
    <location>
        <position position="50"/>
    </location>
    <ligand>
        <name>Mn(2+)</name>
        <dbReference type="ChEBI" id="CHEBI:29035"/>
        <label>2</label>
    </ligand>
</feature>
<dbReference type="InterPro" id="IPR004843">
    <property type="entry name" value="Calcineurin-like_PHP"/>
</dbReference>
<keyword evidence="7" id="KW-1185">Reference proteome</keyword>
<dbReference type="OrthoDB" id="11638at2157"/>
<dbReference type="PANTHER" id="PTHR30337:SF0">
    <property type="entry name" value="NUCLEASE SBCCD SUBUNIT D"/>
    <property type="match status" value="1"/>
</dbReference>
<dbReference type="GO" id="GO:0030145">
    <property type="term" value="F:manganese ion binding"/>
    <property type="evidence" value="ECO:0007669"/>
    <property type="project" value="UniProtKB-UniRule"/>
</dbReference>
<dbReference type="NCBIfam" id="NF041030">
    <property type="entry name" value="Mre11_Halo"/>
    <property type="match status" value="1"/>
</dbReference>
<dbReference type="InterPro" id="IPR050535">
    <property type="entry name" value="DNA_Repair-Maintenance_Comp"/>
</dbReference>
<dbReference type="PANTHER" id="PTHR30337">
    <property type="entry name" value="COMPONENT OF ATP-DEPENDENT DSDNA EXONUCLEASE"/>
    <property type="match status" value="1"/>
</dbReference>
<evidence type="ECO:0000259" key="5">
    <source>
        <dbReference type="Pfam" id="PF00149"/>
    </source>
</evidence>
<keyword evidence="3 6" id="KW-0269">Exonuclease</keyword>
<keyword evidence="3" id="KW-0378">Hydrolase</keyword>
<evidence type="ECO:0000256" key="1">
    <source>
        <dbReference type="ARBA" id="ARBA00022763"/>
    </source>
</evidence>
<feature type="binding site" evidence="3">
    <location>
        <position position="11"/>
    </location>
    <ligand>
        <name>Mn(2+)</name>
        <dbReference type="ChEBI" id="CHEBI:29035"/>
        <label>1</label>
    </ligand>
</feature>
<evidence type="ECO:0000313" key="7">
    <source>
        <dbReference type="Proteomes" id="UP000282323"/>
    </source>
</evidence>
<comment type="subunit">
    <text evidence="3">Homodimer. Forms a heterotetramer composed of two Mre11 subunits and two Rad50 subunits.</text>
</comment>
<feature type="binding site" evidence="3">
    <location>
        <position position="9"/>
    </location>
    <ligand>
        <name>Mn(2+)</name>
        <dbReference type="ChEBI" id="CHEBI:29035"/>
        <label>1</label>
    </ligand>
</feature>
<dbReference type="EC" id="3.1.-.-" evidence="3"/>
<keyword evidence="3" id="KW-0479">Metal-binding</keyword>
<feature type="binding site" evidence="3">
    <location>
        <position position="152"/>
    </location>
    <ligand>
        <name>Mn(2+)</name>
        <dbReference type="ChEBI" id="CHEBI:29035"/>
        <label>2</label>
    </ligand>
</feature>
<dbReference type="InterPro" id="IPR032885">
    <property type="entry name" value="Mre11_archaea-type"/>
</dbReference>
<proteinExistence type="inferred from homology"/>
<dbReference type="AlphaFoldDB" id="A0A3N6LW82"/>
<dbReference type="EMBL" id="REGA01000019">
    <property type="protein sequence ID" value="RQG91974.1"/>
    <property type="molecule type" value="Genomic_DNA"/>
</dbReference>
<comment type="similarity">
    <text evidence="3">Belongs to the MRE11/RAD32 family.</text>
</comment>
<feature type="binding site" evidence="3">
    <location>
        <position position="85"/>
    </location>
    <ligand>
        <name>Mn(2+)</name>
        <dbReference type="ChEBI" id="CHEBI:29035"/>
        <label>2</label>
    </ligand>
</feature>
<comment type="cofactor">
    <cofactor evidence="3">
        <name>Mn(2+)</name>
        <dbReference type="ChEBI" id="CHEBI:29035"/>
    </cofactor>
    <text evidence="3">Binds 2 manganese ions per subunit.</text>
</comment>
<keyword evidence="2 3" id="KW-0234">DNA repair</keyword>
<dbReference type="SUPFAM" id="SSF56300">
    <property type="entry name" value="Metallo-dependent phosphatases"/>
    <property type="match status" value="1"/>
</dbReference>
<keyword evidence="3" id="KW-0255">Endonuclease</keyword>